<dbReference type="EMBL" id="JARJCN010000005">
    <property type="protein sequence ID" value="KAJ7100832.1"/>
    <property type="molecule type" value="Genomic_DNA"/>
</dbReference>
<evidence type="ECO:0000313" key="2">
    <source>
        <dbReference type="EMBL" id="KAJ7100832.1"/>
    </source>
</evidence>
<feature type="region of interest" description="Disordered" evidence="1">
    <location>
        <begin position="98"/>
        <end position="121"/>
    </location>
</feature>
<feature type="region of interest" description="Disordered" evidence="1">
    <location>
        <begin position="133"/>
        <end position="189"/>
    </location>
</feature>
<comment type="caution">
    <text evidence="2">The sequence shown here is derived from an EMBL/GenBank/DDBJ whole genome shotgun (WGS) entry which is preliminary data.</text>
</comment>
<organism evidence="2 3">
    <name type="scientific">Mycena belliarum</name>
    <dbReference type="NCBI Taxonomy" id="1033014"/>
    <lineage>
        <taxon>Eukaryota</taxon>
        <taxon>Fungi</taxon>
        <taxon>Dikarya</taxon>
        <taxon>Basidiomycota</taxon>
        <taxon>Agaricomycotina</taxon>
        <taxon>Agaricomycetes</taxon>
        <taxon>Agaricomycetidae</taxon>
        <taxon>Agaricales</taxon>
        <taxon>Marasmiineae</taxon>
        <taxon>Mycenaceae</taxon>
        <taxon>Mycena</taxon>
    </lineage>
</organism>
<feature type="compositionally biased region" description="Basic and acidic residues" evidence="1">
    <location>
        <begin position="133"/>
        <end position="144"/>
    </location>
</feature>
<reference evidence="2" key="1">
    <citation type="submission" date="2023-03" db="EMBL/GenBank/DDBJ databases">
        <title>Massive genome expansion in bonnet fungi (Mycena s.s.) driven by repeated elements and novel gene families across ecological guilds.</title>
        <authorList>
            <consortium name="Lawrence Berkeley National Laboratory"/>
            <person name="Harder C.B."/>
            <person name="Miyauchi S."/>
            <person name="Viragh M."/>
            <person name="Kuo A."/>
            <person name="Thoen E."/>
            <person name="Andreopoulos B."/>
            <person name="Lu D."/>
            <person name="Skrede I."/>
            <person name="Drula E."/>
            <person name="Henrissat B."/>
            <person name="Morin E."/>
            <person name="Kohler A."/>
            <person name="Barry K."/>
            <person name="LaButti K."/>
            <person name="Morin E."/>
            <person name="Salamov A."/>
            <person name="Lipzen A."/>
            <person name="Mereny Z."/>
            <person name="Hegedus B."/>
            <person name="Baldrian P."/>
            <person name="Stursova M."/>
            <person name="Weitz H."/>
            <person name="Taylor A."/>
            <person name="Grigoriev I.V."/>
            <person name="Nagy L.G."/>
            <person name="Martin F."/>
            <person name="Kauserud H."/>
        </authorList>
    </citation>
    <scope>NUCLEOTIDE SEQUENCE</scope>
    <source>
        <strain evidence="2">CBHHK173m</strain>
    </source>
</reference>
<evidence type="ECO:0000256" key="1">
    <source>
        <dbReference type="SAM" id="MobiDB-lite"/>
    </source>
</evidence>
<keyword evidence="3" id="KW-1185">Reference proteome</keyword>
<sequence>MNTFCAFALGLGRSGSAESICFGGQCRLLQNSREHGGSRGESVPQGAFLCHNRLCPRFKSGYRLRFRRISPRPICLDFPGPKRSYGFPVHLDKCASRSGRPGAHKGLASSGQEANPIPRSVTNTIGSYARRVMEGADTDNDRDPGGTNKRRSRARKVPKSSEHSPAPVRYFNSRTKRHPGVGRRGLGRLGPTLPEQRTVQIGIIPKYICLVVARWAAG</sequence>
<proteinExistence type="predicted"/>
<name>A0AAD6XWE2_9AGAR</name>
<accession>A0AAD6XWE2</accession>
<gene>
    <name evidence="2" type="ORF">B0H15DRAFT_462666</name>
</gene>
<protein>
    <submittedName>
        <fullName evidence="2">Uncharacterized protein</fullName>
    </submittedName>
</protein>
<dbReference type="AlphaFoldDB" id="A0AAD6XWE2"/>
<feature type="compositionally biased region" description="Basic residues" evidence="1">
    <location>
        <begin position="148"/>
        <end position="158"/>
    </location>
</feature>
<evidence type="ECO:0000313" key="3">
    <source>
        <dbReference type="Proteomes" id="UP001222325"/>
    </source>
</evidence>
<dbReference type="Proteomes" id="UP001222325">
    <property type="component" value="Unassembled WGS sequence"/>
</dbReference>